<keyword evidence="5" id="KW-1185">Reference proteome</keyword>
<proteinExistence type="inferred from homology"/>
<dbReference type="AlphaFoldDB" id="A0A4Q0YV18"/>
<feature type="transmembrane region" description="Helical" evidence="3">
    <location>
        <begin position="6"/>
        <end position="29"/>
    </location>
</feature>
<accession>A0A4Q0YV18</accession>
<dbReference type="RefSeq" id="WP_129120584.1">
    <property type="nucleotide sequence ID" value="NZ_PEIB01000001.1"/>
</dbReference>
<reference evidence="4 5" key="1">
    <citation type="submission" date="2017-10" db="EMBL/GenBank/DDBJ databases">
        <title>Nyctiphanis sp. nov., isolated from the stomach of the euphausiid Nyctiphanes simplex (Hansen, 1911) in the Gulf of California.</title>
        <authorList>
            <person name="Gomez-Gil B."/>
            <person name="Aguilar-Mendez M."/>
            <person name="Lopez-Cortes A."/>
            <person name="Gomez-Gutierrez J."/>
            <person name="Roque A."/>
            <person name="Lang E."/>
            <person name="Gonzalez-Castillo A."/>
        </authorList>
    </citation>
    <scope>NUCLEOTIDE SEQUENCE [LARGE SCALE GENOMIC DNA]</scope>
    <source>
        <strain evidence="4 5">CAIM 600</strain>
    </source>
</reference>
<evidence type="ECO:0000313" key="5">
    <source>
        <dbReference type="Proteomes" id="UP000290287"/>
    </source>
</evidence>
<dbReference type="CDD" id="cd04647">
    <property type="entry name" value="LbH_MAT_like"/>
    <property type="match status" value="1"/>
</dbReference>
<dbReference type="EMBL" id="PEIB01000001">
    <property type="protein sequence ID" value="RXJ74693.1"/>
    <property type="molecule type" value="Genomic_DNA"/>
</dbReference>
<keyword evidence="2" id="KW-0808">Transferase</keyword>
<sequence length="173" mass="18779">MKNKVVLIYGWFIRMGLFFLPDAPVIMKFRGWLYSIAMKRAGANFQVSSSALLLGLENIIVGKDVYIAHGVVIAARDSIDLGDEVMVGFNSVLVSGNHTKVKDSNSYRFGKSETRPIRIYTGAWIASNTTVTAGTFIGEGALIGPASVASGHYESNTVNLCEKAKVKDSKKNV</sequence>
<keyword evidence="3" id="KW-0812">Transmembrane</keyword>
<organism evidence="4 5">
    <name type="scientific">Veronia nyctiphanis</name>
    <dbReference type="NCBI Taxonomy" id="1278244"/>
    <lineage>
        <taxon>Bacteria</taxon>
        <taxon>Pseudomonadati</taxon>
        <taxon>Pseudomonadota</taxon>
        <taxon>Gammaproteobacteria</taxon>
        <taxon>Vibrionales</taxon>
        <taxon>Vibrionaceae</taxon>
        <taxon>Veronia</taxon>
    </lineage>
</organism>
<evidence type="ECO:0000256" key="2">
    <source>
        <dbReference type="ARBA" id="ARBA00022679"/>
    </source>
</evidence>
<dbReference type="SUPFAM" id="SSF51161">
    <property type="entry name" value="Trimeric LpxA-like enzymes"/>
    <property type="match status" value="1"/>
</dbReference>
<dbReference type="PANTHER" id="PTHR23416">
    <property type="entry name" value="SIALIC ACID SYNTHASE-RELATED"/>
    <property type="match status" value="1"/>
</dbReference>
<dbReference type="GO" id="GO:0008374">
    <property type="term" value="F:O-acyltransferase activity"/>
    <property type="evidence" value="ECO:0007669"/>
    <property type="project" value="TreeGrafter"/>
</dbReference>
<evidence type="ECO:0000256" key="1">
    <source>
        <dbReference type="ARBA" id="ARBA00007274"/>
    </source>
</evidence>
<protein>
    <recommendedName>
        <fullName evidence="6">Acyltransferase</fullName>
    </recommendedName>
</protein>
<evidence type="ECO:0000313" key="4">
    <source>
        <dbReference type="EMBL" id="RXJ74693.1"/>
    </source>
</evidence>
<comment type="caution">
    <text evidence="4">The sequence shown here is derived from an EMBL/GenBank/DDBJ whole genome shotgun (WGS) entry which is preliminary data.</text>
</comment>
<dbReference type="Gene3D" id="2.160.10.10">
    <property type="entry name" value="Hexapeptide repeat proteins"/>
    <property type="match status" value="1"/>
</dbReference>
<dbReference type="Proteomes" id="UP000290287">
    <property type="component" value="Unassembled WGS sequence"/>
</dbReference>
<evidence type="ECO:0008006" key="6">
    <source>
        <dbReference type="Google" id="ProtNLM"/>
    </source>
</evidence>
<keyword evidence="3" id="KW-1133">Transmembrane helix</keyword>
<evidence type="ECO:0000256" key="3">
    <source>
        <dbReference type="SAM" id="Phobius"/>
    </source>
</evidence>
<keyword evidence="3" id="KW-0472">Membrane</keyword>
<name>A0A4Q0YV18_9GAMM</name>
<dbReference type="InterPro" id="IPR051159">
    <property type="entry name" value="Hexapeptide_acetyltransf"/>
</dbReference>
<dbReference type="PANTHER" id="PTHR23416:SF23">
    <property type="entry name" value="ACETYLTRANSFERASE C18B11.09C-RELATED"/>
    <property type="match status" value="1"/>
</dbReference>
<dbReference type="InterPro" id="IPR011004">
    <property type="entry name" value="Trimer_LpxA-like_sf"/>
</dbReference>
<comment type="similarity">
    <text evidence="1">Belongs to the transferase hexapeptide repeat family.</text>
</comment>
<dbReference type="OrthoDB" id="5767762at2"/>
<gene>
    <name evidence="4" type="ORF">CS022_00100</name>
</gene>